<feature type="domain" description="Glycosyltransferase 2-like" evidence="1">
    <location>
        <begin position="6"/>
        <end position="130"/>
    </location>
</feature>
<dbReference type="Pfam" id="PF00535">
    <property type="entry name" value="Glycos_transf_2"/>
    <property type="match status" value="1"/>
</dbReference>
<dbReference type="PANTHER" id="PTHR43630:SF2">
    <property type="entry name" value="GLYCOSYLTRANSFERASE"/>
    <property type="match status" value="1"/>
</dbReference>
<name>A0A9X8XBR5_9BACI</name>
<dbReference type="CDD" id="cd02511">
    <property type="entry name" value="Beta4Glucosyltransferase"/>
    <property type="match status" value="1"/>
</dbReference>
<sequence length="634" mass="73650">MKPFMSACLIVKNEEDMLRKCLQSLQGGVDEIVVVDTGSTDATKEIAKEFTDKVYDFEWISDFATARNFAASKASGEWILTIDADECVDEENLKVAIEEIQLQKDRYDAYVVNIMSFVGEHGERTTVNKMGRIYKNDGTIYFKGALHEQIVAVEAKPNIAQSCLVLYHYGYLSHIVEKQNKKDRNLKIVTKNLRSKKNDGFSLFNYGQELRRQGKTKQALNKFVEAYKCKKSVDEGWIRTCLYFIIESLVELKRFEDALKIIKDTETLWPESPDFICWKGDIYYLQNRYEDAKIVFETIVTNQEKYNDVAYQFDRKTFIPHERLGRIYEIEKNDERALQHYIEALNENASSINVIMKVIQMLSKYHSAEEIYEFLVQQNILKTDVIRLEIIKYLLSAGLPDLPVLLARDLKETVLVKIIELKASLITIQSSEAESIDVKRTDLLLGIQRGIFDLGDLCILYEITESIHVQEVIQCSDFKHVFEMLFGELDGSKKIKRDEYLAILEKAIRYNKSEFVERLITYTNMFHQDIHAKIADVFYDIGYEDIALEFYQLSDENHISKQGYENIIEWLIAQNNKEEAQRIALQAIELFKTDFRFYKYSLEMAEGNIEGVMSKAVKAFPDSDWLKGKLLLSF</sequence>
<evidence type="ECO:0000313" key="2">
    <source>
        <dbReference type="EMBL" id="SME53984.1"/>
    </source>
</evidence>
<dbReference type="SUPFAM" id="SSF53448">
    <property type="entry name" value="Nucleotide-diphospho-sugar transferases"/>
    <property type="match status" value="1"/>
</dbReference>
<dbReference type="RefSeq" id="WP_076873313.1">
    <property type="nucleotide sequence ID" value="NZ_JAWXDP010000004.1"/>
</dbReference>
<reference evidence="2 3" key="1">
    <citation type="submission" date="2017-04" db="EMBL/GenBank/DDBJ databases">
        <authorList>
            <person name="Criscuolo A."/>
        </authorList>
    </citation>
    <scope>NUCLEOTIDE SEQUENCE [LARGE SCALE GENOMIC DNA]</scope>
    <source>
        <strain evidence="2">16-00221</strain>
    </source>
</reference>
<dbReference type="EC" id="2.4.1.-" evidence="2"/>
<dbReference type="InterPro" id="IPR011990">
    <property type="entry name" value="TPR-like_helical_dom_sf"/>
</dbReference>
<comment type="caution">
    <text evidence="2">The sequence shown here is derived from an EMBL/GenBank/DDBJ whole genome shotgun (WGS) entry which is preliminary data.</text>
</comment>
<accession>A0A9X8XBR5</accession>
<evidence type="ECO:0000313" key="3">
    <source>
        <dbReference type="Proteomes" id="UP000194435"/>
    </source>
</evidence>
<dbReference type="EMBL" id="FWZC01000144">
    <property type="protein sequence ID" value="SME53984.1"/>
    <property type="molecule type" value="Genomic_DNA"/>
</dbReference>
<organism evidence="2 3">
    <name type="scientific">Bacillus paranthracis</name>
    <dbReference type="NCBI Taxonomy" id="2026186"/>
    <lineage>
        <taxon>Bacteria</taxon>
        <taxon>Bacillati</taxon>
        <taxon>Bacillota</taxon>
        <taxon>Bacilli</taxon>
        <taxon>Bacillales</taxon>
        <taxon>Bacillaceae</taxon>
        <taxon>Bacillus</taxon>
        <taxon>Bacillus cereus group</taxon>
    </lineage>
</organism>
<dbReference type="PANTHER" id="PTHR43630">
    <property type="entry name" value="POLY-BETA-1,6-N-ACETYL-D-GLUCOSAMINE SYNTHASE"/>
    <property type="match status" value="1"/>
</dbReference>
<dbReference type="InterPro" id="IPR029044">
    <property type="entry name" value="Nucleotide-diphossugar_trans"/>
</dbReference>
<keyword evidence="2" id="KW-0808">Transferase</keyword>
<proteinExistence type="predicted"/>
<protein>
    <submittedName>
        <fullName evidence="2">SPBc2 prophage-derived glycosyltransferase SunS</fullName>
        <ecNumber evidence="2">2.4.1.-</ecNumber>
    </submittedName>
</protein>
<dbReference type="InterPro" id="IPR001173">
    <property type="entry name" value="Glyco_trans_2-like"/>
</dbReference>
<dbReference type="AlphaFoldDB" id="A0A9X8XBR5"/>
<dbReference type="Gene3D" id="1.25.40.10">
    <property type="entry name" value="Tetratricopeptide repeat domain"/>
    <property type="match status" value="2"/>
</dbReference>
<evidence type="ECO:0000259" key="1">
    <source>
        <dbReference type="Pfam" id="PF00535"/>
    </source>
</evidence>
<gene>
    <name evidence="2" type="primary">sunS_2</name>
    <name evidence="2" type="ORF">BACERE00221_05622</name>
</gene>
<dbReference type="SUPFAM" id="SSF48452">
    <property type="entry name" value="TPR-like"/>
    <property type="match status" value="1"/>
</dbReference>
<dbReference type="GO" id="GO:0016757">
    <property type="term" value="F:glycosyltransferase activity"/>
    <property type="evidence" value="ECO:0007669"/>
    <property type="project" value="UniProtKB-KW"/>
</dbReference>
<dbReference type="Proteomes" id="UP000194435">
    <property type="component" value="Unassembled WGS sequence"/>
</dbReference>
<keyword evidence="2" id="KW-0328">Glycosyltransferase</keyword>
<dbReference type="SMART" id="SM00028">
    <property type="entry name" value="TPR"/>
    <property type="match status" value="4"/>
</dbReference>
<dbReference type="Gene3D" id="3.90.550.10">
    <property type="entry name" value="Spore Coat Polysaccharide Biosynthesis Protein SpsA, Chain A"/>
    <property type="match status" value="1"/>
</dbReference>
<dbReference type="InterPro" id="IPR019734">
    <property type="entry name" value="TPR_rpt"/>
</dbReference>